<name>A0A7J8F0X1_ROUAE</name>
<evidence type="ECO:0000313" key="2">
    <source>
        <dbReference type="EMBL" id="KAF6441260.1"/>
    </source>
</evidence>
<comment type="caution">
    <text evidence="2">The sequence shown here is derived from an EMBL/GenBank/DDBJ whole genome shotgun (WGS) entry which is preliminary data.</text>
</comment>
<feature type="region of interest" description="Disordered" evidence="1">
    <location>
        <begin position="135"/>
        <end position="164"/>
    </location>
</feature>
<sequence length="164" mass="18996">MYRHHLLIAMSIPKAPSFTPHTTTFRAEGKVQVGTWQGTRMTRISLVHLPPSFCSYSVTQATFQVLHSHMELEVSITDRADRDRFQPHRKFCWTEPKSEFMLEGPTFPKHVSSRSLNGIKALFTEKKWRWLLGWEPTTKEEQEGNPQSCGWGQNPECEHGVQEK</sequence>
<evidence type="ECO:0000256" key="1">
    <source>
        <dbReference type="SAM" id="MobiDB-lite"/>
    </source>
</evidence>
<dbReference type="AlphaFoldDB" id="A0A7J8F0X1"/>
<evidence type="ECO:0000313" key="3">
    <source>
        <dbReference type="Proteomes" id="UP000593571"/>
    </source>
</evidence>
<accession>A0A7J8F0X1</accession>
<reference evidence="2 3" key="1">
    <citation type="journal article" date="2020" name="Nature">
        <title>Six reference-quality genomes reveal evolution of bat adaptations.</title>
        <authorList>
            <person name="Jebb D."/>
            <person name="Huang Z."/>
            <person name="Pippel M."/>
            <person name="Hughes G.M."/>
            <person name="Lavrichenko K."/>
            <person name="Devanna P."/>
            <person name="Winkler S."/>
            <person name="Jermiin L.S."/>
            <person name="Skirmuntt E.C."/>
            <person name="Katzourakis A."/>
            <person name="Burkitt-Gray L."/>
            <person name="Ray D.A."/>
            <person name="Sullivan K.A.M."/>
            <person name="Roscito J.G."/>
            <person name="Kirilenko B.M."/>
            <person name="Davalos L.M."/>
            <person name="Corthals A.P."/>
            <person name="Power M.L."/>
            <person name="Jones G."/>
            <person name="Ransome R.D."/>
            <person name="Dechmann D.K.N."/>
            <person name="Locatelli A.G."/>
            <person name="Puechmaille S.J."/>
            <person name="Fedrigo O."/>
            <person name="Jarvis E.D."/>
            <person name="Hiller M."/>
            <person name="Vernes S.C."/>
            <person name="Myers E.W."/>
            <person name="Teeling E.C."/>
        </authorList>
    </citation>
    <scope>NUCLEOTIDE SEQUENCE [LARGE SCALE GENOMIC DNA]</scope>
    <source>
        <strain evidence="2">MRouAeg1</strain>
        <tissue evidence="2">Muscle</tissue>
    </source>
</reference>
<dbReference type="Proteomes" id="UP000593571">
    <property type="component" value="Unassembled WGS sequence"/>
</dbReference>
<gene>
    <name evidence="2" type="ORF">HJG63_012400</name>
</gene>
<keyword evidence="3" id="KW-1185">Reference proteome</keyword>
<proteinExistence type="predicted"/>
<protein>
    <submittedName>
        <fullName evidence="2">Uncharacterized protein</fullName>
    </submittedName>
</protein>
<dbReference type="EMBL" id="JACASE010000008">
    <property type="protein sequence ID" value="KAF6441260.1"/>
    <property type="molecule type" value="Genomic_DNA"/>
</dbReference>
<organism evidence="2 3">
    <name type="scientific">Rousettus aegyptiacus</name>
    <name type="common">Egyptian fruit bat</name>
    <name type="synonym">Pteropus aegyptiacus</name>
    <dbReference type="NCBI Taxonomy" id="9407"/>
    <lineage>
        <taxon>Eukaryota</taxon>
        <taxon>Metazoa</taxon>
        <taxon>Chordata</taxon>
        <taxon>Craniata</taxon>
        <taxon>Vertebrata</taxon>
        <taxon>Euteleostomi</taxon>
        <taxon>Mammalia</taxon>
        <taxon>Eutheria</taxon>
        <taxon>Laurasiatheria</taxon>
        <taxon>Chiroptera</taxon>
        <taxon>Yinpterochiroptera</taxon>
        <taxon>Pteropodoidea</taxon>
        <taxon>Pteropodidae</taxon>
        <taxon>Rousettinae</taxon>
        <taxon>Rousettus</taxon>
    </lineage>
</organism>